<keyword evidence="5" id="KW-0653">Protein transport</keyword>
<dbReference type="PROSITE" id="PS50192">
    <property type="entry name" value="T_SNARE"/>
    <property type="match status" value="1"/>
</dbReference>
<dbReference type="PANTHER" id="PTHR15959:SF0">
    <property type="entry name" value="SYNTAXIN-18"/>
    <property type="match status" value="1"/>
</dbReference>
<feature type="transmembrane region" description="Helical" evidence="11">
    <location>
        <begin position="455"/>
        <end position="473"/>
    </location>
</feature>
<organism evidence="13 14">
    <name type="scientific">Fragilariopsis cylindrus CCMP1102</name>
    <dbReference type="NCBI Taxonomy" id="635003"/>
    <lineage>
        <taxon>Eukaryota</taxon>
        <taxon>Sar</taxon>
        <taxon>Stramenopiles</taxon>
        <taxon>Ochrophyta</taxon>
        <taxon>Bacillariophyta</taxon>
        <taxon>Bacillariophyceae</taxon>
        <taxon>Bacillariophycidae</taxon>
        <taxon>Bacillariales</taxon>
        <taxon>Bacillariaceae</taxon>
        <taxon>Fragilariopsis</taxon>
    </lineage>
</organism>
<accession>A0A1E7FWR5</accession>
<evidence type="ECO:0000259" key="12">
    <source>
        <dbReference type="PROSITE" id="PS50192"/>
    </source>
</evidence>
<keyword evidence="8 11" id="KW-0472">Membrane</keyword>
<comment type="subcellular location">
    <subcellularLocation>
        <location evidence="1">Membrane</location>
        <topology evidence="1">Single-pass type IV membrane protein</topology>
    </subcellularLocation>
</comment>
<comment type="similarity">
    <text evidence="2">Belongs to the syntaxin family.</text>
</comment>
<dbReference type="Proteomes" id="UP000095751">
    <property type="component" value="Unassembled WGS sequence"/>
</dbReference>
<feature type="compositionally biased region" description="Low complexity" evidence="10">
    <location>
        <begin position="306"/>
        <end position="335"/>
    </location>
</feature>
<evidence type="ECO:0000256" key="5">
    <source>
        <dbReference type="ARBA" id="ARBA00022927"/>
    </source>
</evidence>
<evidence type="ECO:0000256" key="2">
    <source>
        <dbReference type="ARBA" id="ARBA00009063"/>
    </source>
</evidence>
<dbReference type="PANTHER" id="PTHR15959">
    <property type="entry name" value="SYNTAXIN-18"/>
    <property type="match status" value="1"/>
</dbReference>
<evidence type="ECO:0000256" key="1">
    <source>
        <dbReference type="ARBA" id="ARBA00004211"/>
    </source>
</evidence>
<dbReference type="SUPFAM" id="SSF58038">
    <property type="entry name" value="SNARE fusion complex"/>
    <property type="match status" value="1"/>
</dbReference>
<feature type="domain" description="T-SNARE coiled-coil homology" evidence="12">
    <location>
        <begin position="383"/>
        <end position="445"/>
    </location>
</feature>
<dbReference type="EMBL" id="KV784353">
    <property type="protein sequence ID" value="OEU22574.1"/>
    <property type="molecule type" value="Genomic_DNA"/>
</dbReference>
<keyword evidence="6 11" id="KW-1133">Transmembrane helix</keyword>
<proteinExistence type="inferred from homology"/>
<evidence type="ECO:0000256" key="3">
    <source>
        <dbReference type="ARBA" id="ARBA00022448"/>
    </source>
</evidence>
<dbReference type="Gene3D" id="1.20.5.110">
    <property type="match status" value="1"/>
</dbReference>
<evidence type="ECO:0000256" key="9">
    <source>
        <dbReference type="SAM" id="Coils"/>
    </source>
</evidence>
<feature type="compositionally biased region" description="Basic and acidic residues" evidence="10">
    <location>
        <begin position="228"/>
        <end position="249"/>
    </location>
</feature>
<evidence type="ECO:0000256" key="10">
    <source>
        <dbReference type="SAM" id="MobiDB-lite"/>
    </source>
</evidence>
<reference evidence="13 14" key="1">
    <citation type="submission" date="2016-09" db="EMBL/GenBank/DDBJ databases">
        <title>Extensive genetic diversity and differential bi-allelic expression allows diatom success in the polar Southern Ocean.</title>
        <authorList>
            <consortium name="DOE Joint Genome Institute"/>
            <person name="Mock T."/>
            <person name="Otillar R.P."/>
            <person name="Strauss J."/>
            <person name="Dupont C."/>
            <person name="Frickenhaus S."/>
            <person name="Maumus F."/>
            <person name="Mcmullan M."/>
            <person name="Sanges R."/>
            <person name="Schmutz J."/>
            <person name="Toseland A."/>
            <person name="Valas R."/>
            <person name="Veluchamy A."/>
            <person name="Ward B.J."/>
            <person name="Allen A."/>
            <person name="Barry K."/>
            <person name="Falciatore A."/>
            <person name="Ferrante M."/>
            <person name="Fortunato A.E."/>
            <person name="Gloeckner G."/>
            <person name="Gruber A."/>
            <person name="Hipkin R."/>
            <person name="Janech M."/>
            <person name="Kroth P."/>
            <person name="Leese F."/>
            <person name="Lindquist E."/>
            <person name="Lyon B.R."/>
            <person name="Martin J."/>
            <person name="Mayer C."/>
            <person name="Parker M."/>
            <person name="Quesneville H."/>
            <person name="Raymond J."/>
            <person name="Uhlig C."/>
            <person name="Valentin K.U."/>
            <person name="Worden A.Z."/>
            <person name="Armbrust E.V."/>
            <person name="Bowler C."/>
            <person name="Green B."/>
            <person name="Moulton V."/>
            <person name="Van Oosterhout C."/>
            <person name="Grigoriev I."/>
        </authorList>
    </citation>
    <scope>NUCLEOTIDE SEQUENCE [LARGE SCALE GENOMIC DNA]</scope>
    <source>
        <strain evidence="13 14">CCMP1102</strain>
    </source>
</reference>
<evidence type="ECO:0000256" key="11">
    <source>
        <dbReference type="SAM" id="Phobius"/>
    </source>
</evidence>
<evidence type="ECO:0000256" key="8">
    <source>
        <dbReference type="ARBA" id="ARBA00023136"/>
    </source>
</evidence>
<evidence type="ECO:0000256" key="6">
    <source>
        <dbReference type="ARBA" id="ARBA00022989"/>
    </source>
</evidence>
<name>A0A1E7FWR5_9STRA</name>
<gene>
    <name evidence="13" type="ORF">FRACYDRAFT_232731</name>
</gene>
<dbReference type="InParanoid" id="A0A1E7FWR5"/>
<dbReference type="KEGG" id="fcy:FRACYDRAFT_232731"/>
<sequence length="475" mass="54755">MIGYTSTCTASFSRTDEWKRCCAAASGFEFVDCFDDDDDDNAIEIDDHNIFQVTNLLDDDDSGIFLEDDDGDGNKEVDTEDAWTVNAFRISSDLNRMSHWIQSKKQKYVGLDMKDDEAALIQSTITSFAATTATELETLRKMIKSYDNTSITININLTNHRSGIVQILLDQLQLQVTKPFGILQKQRTRVAVQLWQNPLQCKLYQPKRSRRSQQRQDLLLDEDDKDDPLEHHEKEQRFLPERSYHHQEESNNNNGYDFISKYANKQPTRIPTEQPDFLTRILKRQEWNGMGMNEIETTKEQIVSETSPDNFTSSFSDSSNSNNNNISQNFQSIPSSHREHQPATTATATATINNNNNNNNNNEYYQQQLEEELHTESVQLATVLVANNDLDSVQQMETRMVEITTLIGQFSNLVQDQQEQIVQVHESAKETKDNLDKGQENLIDAAERTKRSKHYKAWLILFLSTILMFFHLLRN</sequence>
<dbReference type="OrthoDB" id="342981at2759"/>
<feature type="region of interest" description="Disordered" evidence="10">
    <location>
        <begin position="304"/>
        <end position="345"/>
    </location>
</feature>
<feature type="coiled-coil region" evidence="9">
    <location>
        <begin position="414"/>
        <end position="448"/>
    </location>
</feature>
<dbReference type="GO" id="GO:0015031">
    <property type="term" value="P:protein transport"/>
    <property type="evidence" value="ECO:0007669"/>
    <property type="project" value="UniProtKB-KW"/>
</dbReference>
<keyword evidence="14" id="KW-1185">Reference proteome</keyword>
<dbReference type="GO" id="GO:0005783">
    <property type="term" value="C:endoplasmic reticulum"/>
    <property type="evidence" value="ECO:0007669"/>
    <property type="project" value="TreeGrafter"/>
</dbReference>
<dbReference type="AlphaFoldDB" id="A0A1E7FWR5"/>
<keyword evidence="4 11" id="KW-0812">Transmembrane</keyword>
<evidence type="ECO:0000313" key="14">
    <source>
        <dbReference type="Proteomes" id="UP000095751"/>
    </source>
</evidence>
<keyword evidence="7 9" id="KW-0175">Coiled coil</keyword>
<evidence type="ECO:0000313" key="13">
    <source>
        <dbReference type="EMBL" id="OEU22574.1"/>
    </source>
</evidence>
<feature type="region of interest" description="Disordered" evidence="10">
    <location>
        <begin position="206"/>
        <end position="259"/>
    </location>
</feature>
<dbReference type="GO" id="GO:0031201">
    <property type="term" value="C:SNARE complex"/>
    <property type="evidence" value="ECO:0007669"/>
    <property type="project" value="TreeGrafter"/>
</dbReference>
<evidence type="ECO:0000256" key="7">
    <source>
        <dbReference type="ARBA" id="ARBA00023054"/>
    </source>
</evidence>
<dbReference type="InterPro" id="IPR000727">
    <property type="entry name" value="T_SNARE_dom"/>
</dbReference>
<keyword evidence="3" id="KW-0813">Transport</keyword>
<evidence type="ECO:0000256" key="4">
    <source>
        <dbReference type="ARBA" id="ARBA00022692"/>
    </source>
</evidence>
<dbReference type="GO" id="GO:0006890">
    <property type="term" value="P:retrograde vesicle-mediated transport, Golgi to endoplasmic reticulum"/>
    <property type="evidence" value="ECO:0007669"/>
    <property type="project" value="TreeGrafter"/>
</dbReference>
<protein>
    <recommendedName>
        <fullName evidence="12">t-SNARE coiled-coil homology domain-containing protein</fullName>
    </recommendedName>
</protein>